<accession>A0ABP8PLE9</accession>
<evidence type="ECO:0000313" key="5">
    <source>
        <dbReference type="EMBL" id="GAA4487878.1"/>
    </source>
</evidence>
<dbReference type="InterPro" id="IPR045851">
    <property type="entry name" value="AMP-bd_C_sf"/>
</dbReference>
<dbReference type="Proteomes" id="UP001500731">
    <property type="component" value="Unassembled WGS sequence"/>
</dbReference>
<dbReference type="GO" id="GO:0016874">
    <property type="term" value="F:ligase activity"/>
    <property type="evidence" value="ECO:0007669"/>
    <property type="project" value="UniProtKB-KW"/>
</dbReference>
<evidence type="ECO:0000256" key="1">
    <source>
        <dbReference type="ARBA" id="ARBA00006432"/>
    </source>
</evidence>
<evidence type="ECO:0000256" key="2">
    <source>
        <dbReference type="ARBA" id="ARBA00022598"/>
    </source>
</evidence>
<keyword evidence="2 5" id="KW-0436">Ligase</keyword>
<feature type="domain" description="AMP-dependent synthetase/ligase" evidence="3">
    <location>
        <begin position="30"/>
        <end position="402"/>
    </location>
</feature>
<comment type="similarity">
    <text evidence="1">Belongs to the ATP-dependent AMP-binding enzyme family.</text>
</comment>
<gene>
    <name evidence="5" type="primary">fadK</name>
    <name evidence="5" type="ORF">GCM10023171_26350</name>
</gene>
<name>A0ABP8PLE9_9MICO</name>
<evidence type="ECO:0000259" key="4">
    <source>
        <dbReference type="Pfam" id="PF13193"/>
    </source>
</evidence>
<dbReference type="InterPro" id="IPR025110">
    <property type="entry name" value="AMP-bd_C"/>
</dbReference>
<organism evidence="5 6">
    <name type="scientific">Microbacterium panaciterrae</name>
    <dbReference type="NCBI Taxonomy" id="985759"/>
    <lineage>
        <taxon>Bacteria</taxon>
        <taxon>Bacillati</taxon>
        <taxon>Actinomycetota</taxon>
        <taxon>Actinomycetes</taxon>
        <taxon>Micrococcales</taxon>
        <taxon>Microbacteriaceae</taxon>
        <taxon>Microbacterium</taxon>
    </lineage>
</organism>
<feature type="domain" description="AMP-binding enzyme C-terminal" evidence="4">
    <location>
        <begin position="452"/>
        <end position="527"/>
    </location>
</feature>
<dbReference type="PANTHER" id="PTHR43201:SF5">
    <property type="entry name" value="MEDIUM-CHAIN ACYL-COA LIGASE ACSF2, MITOCHONDRIAL"/>
    <property type="match status" value="1"/>
</dbReference>
<sequence length="553" mass="59939">MNIPAQDAEKTAEYVEQGWWGDLTVADYVAKNAREIPDRIAYVADGSRLTWRSYDEQIDRLATALTALLPRGARFGVLLPDSGEFHVALCAAERSGTVAVGMGARSGRDEIRHLMSRSEAPVLVMREKHRERAALDYVADLAEDGWNVDTLVIVAPSGLVRMYRFVDGVTTTEDVPHAPIEETRARAAGPNELAMLNSTSGTTGRPKLVTQFANRMIAFSKMAFDAADFTPDDVMLGAVPGPFGFGLWTAHYASAMLGMKTVLMEKFTVEEMIRLIGEEDVTILACVSTQFKMMLDAPVLEGASLGTLRAMFTGGEAVPYERALQFEERVGAKVLQFYGSNESGAISNTSLRDTAEQRLRTAGRVIEVMNMRLYDQDGKDITETGGPGRPGVVGPTICLGYYGDPAANEELFHDGRLMMPDLVTVDADGYLRVVGRTSDLIIRGGKNISAVEVEELVEQHPGVLMASAVPVPDDVFGERIGVAVTVHGTALTVAELTQYLSGRGISKHLYPERVVVLDELPRAAGGKVAKGVVREIMAAQTRTDVDLRGVLAV</sequence>
<protein>
    <submittedName>
        <fullName evidence="5">Medium-chain fatty-acid--CoA ligase</fullName>
    </submittedName>
</protein>
<dbReference type="InterPro" id="IPR042099">
    <property type="entry name" value="ANL_N_sf"/>
</dbReference>
<dbReference type="Gene3D" id="3.30.300.30">
    <property type="match status" value="1"/>
</dbReference>
<proteinExistence type="inferred from homology"/>
<dbReference type="Pfam" id="PF00501">
    <property type="entry name" value="AMP-binding"/>
    <property type="match status" value="1"/>
</dbReference>
<dbReference type="EMBL" id="BAABGP010000018">
    <property type="protein sequence ID" value="GAA4487878.1"/>
    <property type="molecule type" value="Genomic_DNA"/>
</dbReference>
<dbReference type="RefSeq" id="WP_345187687.1">
    <property type="nucleotide sequence ID" value="NZ_BAABGP010000018.1"/>
</dbReference>
<dbReference type="PANTHER" id="PTHR43201">
    <property type="entry name" value="ACYL-COA SYNTHETASE"/>
    <property type="match status" value="1"/>
</dbReference>
<keyword evidence="6" id="KW-1185">Reference proteome</keyword>
<dbReference type="Gene3D" id="3.40.50.12780">
    <property type="entry name" value="N-terminal domain of ligase-like"/>
    <property type="match status" value="1"/>
</dbReference>
<dbReference type="InterPro" id="IPR000873">
    <property type="entry name" value="AMP-dep_synth/lig_dom"/>
</dbReference>
<dbReference type="Pfam" id="PF13193">
    <property type="entry name" value="AMP-binding_C"/>
    <property type="match status" value="1"/>
</dbReference>
<reference evidence="6" key="1">
    <citation type="journal article" date="2019" name="Int. J. Syst. Evol. Microbiol.">
        <title>The Global Catalogue of Microorganisms (GCM) 10K type strain sequencing project: providing services to taxonomists for standard genome sequencing and annotation.</title>
        <authorList>
            <consortium name="The Broad Institute Genomics Platform"/>
            <consortium name="The Broad Institute Genome Sequencing Center for Infectious Disease"/>
            <person name="Wu L."/>
            <person name="Ma J."/>
        </authorList>
    </citation>
    <scope>NUCLEOTIDE SEQUENCE [LARGE SCALE GENOMIC DNA]</scope>
    <source>
        <strain evidence="6">JCM 17839</strain>
    </source>
</reference>
<comment type="caution">
    <text evidence="5">The sequence shown here is derived from an EMBL/GenBank/DDBJ whole genome shotgun (WGS) entry which is preliminary data.</text>
</comment>
<dbReference type="SUPFAM" id="SSF56801">
    <property type="entry name" value="Acetyl-CoA synthetase-like"/>
    <property type="match status" value="1"/>
</dbReference>
<evidence type="ECO:0000259" key="3">
    <source>
        <dbReference type="Pfam" id="PF00501"/>
    </source>
</evidence>
<evidence type="ECO:0000313" key="6">
    <source>
        <dbReference type="Proteomes" id="UP001500731"/>
    </source>
</evidence>